<accession>A0A0A6P1L2</accession>
<keyword evidence="1" id="KW-1133">Transmembrane helix</keyword>
<dbReference type="Proteomes" id="UP000076962">
    <property type="component" value="Unassembled WGS sequence"/>
</dbReference>
<dbReference type="EMBL" id="LUTY01000053">
    <property type="protein sequence ID" value="OAD24009.1"/>
    <property type="molecule type" value="Genomic_DNA"/>
</dbReference>
<name>A0A0A6P1L2_9GAMM</name>
<reference evidence="2 3" key="1">
    <citation type="submission" date="2016-05" db="EMBL/GenBank/DDBJ databases">
        <title>Single-cell genome of chain-forming Candidatus Thiomargarita nelsonii and comparison to other large sulfur-oxidizing bacteria.</title>
        <authorList>
            <person name="Winkel M."/>
            <person name="Salman V."/>
            <person name="Woyke T."/>
            <person name="Schulz-Vogt H."/>
            <person name="Richter M."/>
            <person name="Flood B."/>
            <person name="Bailey J."/>
            <person name="Amann R."/>
            <person name="Mussmann M."/>
        </authorList>
    </citation>
    <scope>NUCLEOTIDE SEQUENCE [LARGE SCALE GENOMIC DNA]</scope>
    <source>
        <strain evidence="2 3">THI036</strain>
    </source>
</reference>
<evidence type="ECO:0000256" key="1">
    <source>
        <dbReference type="SAM" id="Phobius"/>
    </source>
</evidence>
<sequence>MLIIWRGLGWLIPVVVFAAFILTQIGVDTVFGVEDYYKTNEWPKYFAIGIASLATALLGFVLNYKKRKIIHDERTGEPIGKSPSHALFFIPVEYWAILIPAIFILSFNYSAEQDKQDLAYLEAPAVNDQYLVDFTKIYEGADKKYKYGVIKVTAITEDGVDVILSDVAYDKISGPRKDIRNNKTNDSKYYSSQMTHFKKSELIEMKKREAIYSVYRD</sequence>
<feature type="transmembrane region" description="Helical" evidence="1">
    <location>
        <begin position="45"/>
        <end position="64"/>
    </location>
</feature>
<keyword evidence="3" id="KW-1185">Reference proteome</keyword>
<evidence type="ECO:0000313" key="3">
    <source>
        <dbReference type="Proteomes" id="UP000076962"/>
    </source>
</evidence>
<protein>
    <submittedName>
        <fullName evidence="2">Uncharacterized protein</fullName>
    </submittedName>
</protein>
<feature type="transmembrane region" description="Helical" evidence="1">
    <location>
        <begin position="85"/>
        <end position="107"/>
    </location>
</feature>
<evidence type="ECO:0000313" key="2">
    <source>
        <dbReference type="EMBL" id="OAD24009.1"/>
    </source>
</evidence>
<organism evidence="2 3">
    <name type="scientific">Candidatus Thiomargarita nelsonii</name>
    <dbReference type="NCBI Taxonomy" id="1003181"/>
    <lineage>
        <taxon>Bacteria</taxon>
        <taxon>Pseudomonadati</taxon>
        <taxon>Pseudomonadota</taxon>
        <taxon>Gammaproteobacteria</taxon>
        <taxon>Thiotrichales</taxon>
        <taxon>Thiotrichaceae</taxon>
        <taxon>Thiomargarita</taxon>
    </lineage>
</organism>
<keyword evidence="1" id="KW-0812">Transmembrane</keyword>
<feature type="transmembrane region" description="Helical" evidence="1">
    <location>
        <begin position="7"/>
        <end position="25"/>
    </location>
</feature>
<comment type="caution">
    <text evidence="2">The sequence shown here is derived from an EMBL/GenBank/DDBJ whole genome shotgun (WGS) entry which is preliminary data.</text>
</comment>
<dbReference type="AlphaFoldDB" id="A0A0A6P1L2"/>
<keyword evidence="1" id="KW-0472">Membrane</keyword>
<proteinExistence type="predicted"/>
<gene>
    <name evidence="2" type="ORF">THIOM_000144</name>
</gene>